<reference evidence="2 3" key="1">
    <citation type="journal article" date="2016" name="Nat. Commun.">
        <title>Thousands of microbial genomes shed light on interconnected biogeochemical processes in an aquifer system.</title>
        <authorList>
            <person name="Anantharaman K."/>
            <person name="Brown C.T."/>
            <person name="Hug L.A."/>
            <person name="Sharon I."/>
            <person name="Castelle C.J."/>
            <person name="Probst A.J."/>
            <person name="Thomas B.C."/>
            <person name="Singh A."/>
            <person name="Wilkins M.J."/>
            <person name="Karaoz U."/>
            <person name="Brodie E.L."/>
            <person name="Williams K.H."/>
            <person name="Hubbard S.S."/>
            <person name="Banfield J.F."/>
        </authorList>
    </citation>
    <scope>NUCLEOTIDE SEQUENCE [LARGE SCALE GENOMIC DNA]</scope>
</reference>
<sequence length="84" mass="9124">MTYAFGVIASEATAERSQPEAGHPLGGNPVVIYRIIINGIAEPVPSIPEGVVSTLPRNDTKRVSPKTFKLSYERQDDNQTKSPD</sequence>
<comment type="caution">
    <text evidence="2">The sequence shown here is derived from an EMBL/GenBank/DDBJ whole genome shotgun (WGS) entry which is preliminary data.</text>
</comment>
<feature type="region of interest" description="Disordered" evidence="1">
    <location>
        <begin position="1"/>
        <end position="25"/>
    </location>
</feature>
<evidence type="ECO:0000256" key="1">
    <source>
        <dbReference type="SAM" id="MobiDB-lite"/>
    </source>
</evidence>
<evidence type="ECO:0000313" key="2">
    <source>
        <dbReference type="EMBL" id="OGY92156.1"/>
    </source>
</evidence>
<dbReference type="EMBL" id="MHKO01000027">
    <property type="protein sequence ID" value="OGY92156.1"/>
    <property type="molecule type" value="Genomic_DNA"/>
</dbReference>
<dbReference type="Proteomes" id="UP000178109">
    <property type="component" value="Unassembled WGS sequence"/>
</dbReference>
<protein>
    <submittedName>
        <fullName evidence="2">Uncharacterized protein</fullName>
    </submittedName>
</protein>
<dbReference type="STRING" id="1798553.A3H70_04740"/>
<dbReference type="AlphaFoldDB" id="A0A1G2BTB6"/>
<proteinExistence type="predicted"/>
<organism evidence="2 3">
    <name type="scientific">Candidatus Komeilibacteria bacterium RIFCSPLOWO2_02_FULL_48_11</name>
    <dbReference type="NCBI Taxonomy" id="1798553"/>
    <lineage>
        <taxon>Bacteria</taxon>
        <taxon>Candidatus Komeiliibacteriota</taxon>
    </lineage>
</organism>
<accession>A0A1G2BTB6</accession>
<feature type="region of interest" description="Disordered" evidence="1">
    <location>
        <begin position="47"/>
        <end position="84"/>
    </location>
</feature>
<evidence type="ECO:0000313" key="3">
    <source>
        <dbReference type="Proteomes" id="UP000178109"/>
    </source>
</evidence>
<gene>
    <name evidence="2" type="ORF">A3H70_04740</name>
</gene>
<feature type="compositionally biased region" description="Basic and acidic residues" evidence="1">
    <location>
        <begin position="71"/>
        <end position="84"/>
    </location>
</feature>
<name>A0A1G2BTB6_9BACT</name>